<reference evidence="1 2" key="1">
    <citation type="journal article" date="2013" name="PLoS ONE">
        <title>Enrichment and Genome Sequence of the Group I.1a Ammonia-Oxidizing Archaeon ?Ca. Nitrosotenuis uzonensis? Representing a Clade Globally.</title>
        <authorList>
            <person name="Lebedeva E.V."/>
            <person name="Hatzenpichler R."/>
            <person name="Pelletier E."/>
            <person name="Schuster N."/>
            <person name="Hauzmayer S."/>
            <person name="Bulaev A."/>
            <person name="Grigor'eva N.V."/>
            <person name="Galushko A."/>
            <person name="Schmid M."/>
            <person name="Palatinszky M."/>
            <person name="Le Paslier D."/>
            <person name="Daims H."/>
            <person name="Wagner M."/>
        </authorList>
    </citation>
    <scope>NUCLEOTIDE SEQUENCE [LARGE SCALE GENOMIC DNA]</scope>
    <source>
        <strain evidence="1 2">N4</strain>
    </source>
</reference>
<name>V6AVF4_9ARCH</name>
<comment type="caution">
    <text evidence="1">The sequence shown here is derived from an EMBL/GenBank/DDBJ whole genome shotgun (WGS) entry which is preliminary data.</text>
</comment>
<keyword evidence="2" id="KW-1185">Reference proteome</keyword>
<evidence type="ECO:0000313" key="2">
    <source>
        <dbReference type="Proteomes" id="UP000018159"/>
    </source>
</evidence>
<dbReference type="EMBL" id="CBTY010000011">
    <property type="protein sequence ID" value="CDI06483.1"/>
    <property type="molecule type" value="Genomic_DNA"/>
</dbReference>
<accession>V6AVF4</accession>
<dbReference type="Proteomes" id="UP000018159">
    <property type="component" value="Unassembled WGS sequence"/>
</dbReference>
<dbReference type="STRING" id="1407055.NITUZ_60010"/>
<organism evidence="1 2">
    <name type="scientific">Candidatus Nitrosotenuis uzonensis</name>
    <dbReference type="NCBI Taxonomy" id="1407055"/>
    <lineage>
        <taxon>Archaea</taxon>
        <taxon>Nitrososphaerota</taxon>
        <taxon>Candidatus Nitrosotenuis</taxon>
    </lineage>
</organism>
<dbReference type="AlphaFoldDB" id="V6AVF4"/>
<gene>
    <name evidence="1" type="ORF">NITUZ_60010</name>
</gene>
<sequence length="44" mass="5149">MLSIVLVVMCFFAYWIPYTTTGEGKTKPQVYQSYARKLVVECQR</sequence>
<proteinExistence type="predicted"/>
<protein>
    <submittedName>
        <fullName evidence="1">Uncharacterized protein</fullName>
    </submittedName>
</protein>
<evidence type="ECO:0000313" key="1">
    <source>
        <dbReference type="EMBL" id="CDI06483.1"/>
    </source>
</evidence>